<proteinExistence type="predicted"/>
<dbReference type="EMBL" id="JABAEW010000009">
    <property type="protein sequence ID" value="NMD86294.1"/>
    <property type="molecule type" value="Genomic_DNA"/>
</dbReference>
<reference evidence="2 3" key="1">
    <citation type="submission" date="2020-04" db="EMBL/GenBank/DDBJ databases">
        <authorList>
            <person name="Hitch T.C.A."/>
            <person name="Wylensek D."/>
            <person name="Clavel T."/>
        </authorList>
    </citation>
    <scope>NUCLEOTIDE SEQUENCE [LARGE SCALE GENOMIC DNA]</scope>
    <source>
        <strain evidence="2 3">COR2-253-APC-1A</strain>
    </source>
</reference>
<accession>A0A848AR37</accession>
<dbReference type="InterPro" id="IPR001387">
    <property type="entry name" value="Cro/C1-type_HTH"/>
</dbReference>
<name>A0A848AR37_9BACT</name>
<dbReference type="Gene3D" id="1.10.260.40">
    <property type="entry name" value="lambda repressor-like DNA-binding domains"/>
    <property type="match status" value="1"/>
</dbReference>
<organism evidence="2 3">
    <name type="scientific">Victivallis vadensis</name>
    <dbReference type="NCBI Taxonomy" id="172901"/>
    <lineage>
        <taxon>Bacteria</taxon>
        <taxon>Pseudomonadati</taxon>
        <taxon>Lentisphaerota</taxon>
        <taxon>Lentisphaeria</taxon>
        <taxon>Victivallales</taxon>
        <taxon>Victivallaceae</taxon>
        <taxon>Victivallis</taxon>
    </lineage>
</organism>
<dbReference type="AlphaFoldDB" id="A0A848AR37"/>
<dbReference type="Pfam" id="PF01381">
    <property type="entry name" value="HTH_3"/>
    <property type="match status" value="1"/>
</dbReference>
<comment type="caution">
    <text evidence="2">The sequence shown here is derived from an EMBL/GenBank/DDBJ whole genome shotgun (WGS) entry which is preliminary data.</text>
</comment>
<sequence length="120" mass="13260">MLAVVKTPHTEISIHGENAEAILNWIRKKFPVEVVGSAAVADDEELIPVNETEWWETMKHQLLAGARLKHGMSQEELAEKSGIAQSVISQYESGRRKITMRAAIKLGKALGEAPEKLMAD</sequence>
<dbReference type="PROSITE" id="PS50943">
    <property type="entry name" value="HTH_CROC1"/>
    <property type="match status" value="1"/>
</dbReference>
<gene>
    <name evidence="2" type="ORF">HF882_06815</name>
</gene>
<dbReference type="SMART" id="SM00530">
    <property type="entry name" value="HTH_XRE"/>
    <property type="match status" value="1"/>
</dbReference>
<dbReference type="SUPFAM" id="SSF47413">
    <property type="entry name" value="lambda repressor-like DNA-binding domains"/>
    <property type="match status" value="1"/>
</dbReference>
<feature type="domain" description="HTH cro/C1-type" evidence="1">
    <location>
        <begin position="63"/>
        <end position="117"/>
    </location>
</feature>
<dbReference type="Proteomes" id="UP000576225">
    <property type="component" value="Unassembled WGS sequence"/>
</dbReference>
<dbReference type="InterPro" id="IPR010982">
    <property type="entry name" value="Lambda_DNA-bd_dom_sf"/>
</dbReference>
<dbReference type="GO" id="GO:0003677">
    <property type="term" value="F:DNA binding"/>
    <property type="evidence" value="ECO:0007669"/>
    <property type="project" value="InterPro"/>
</dbReference>
<dbReference type="RefSeq" id="WP_168962087.1">
    <property type="nucleotide sequence ID" value="NZ_JABAEW010000009.1"/>
</dbReference>
<dbReference type="CDD" id="cd00093">
    <property type="entry name" value="HTH_XRE"/>
    <property type="match status" value="1"/>
</dbReference>
<evidence type="ECO:0000313" key="3">
    <source>
        <dbReference type="Proteomes" id="UP000576225"/>
    </source>
</evidence>
<protein>
    <submittedName>
        <fullName evidence="2">Helix-turn-helix transcriptional regulator</fullName>
    </submittedName>
</protein>
<evidence type="ECO:0000259" key="1">
    <source>
        <dbReference type="PROSITE" id="PS50943"/>
    </source>
</evidence>
<evidence type="ECO:0000313" key="2">
    <source>
        <dbReference type="EMBL" id="NMD86294.1"/>
    </source>
</evidence>